<evidence type="ECO:0000256" key="3">
    <source>
        <dbReference type="ARBA" id="ARBA00004630"/>
    </source>
</evidence>
<dbReference type="PANTHER" id="PTHR23292:SF46">
    <property type="entry name" value="LIPOPOLYSACCHARIDE-INDUCED TUMOR NECROSIS FACTOR-ALPHA FACTOR HOMOLOG"/>
    <property type="match status" value="1"/>
</dbReference>
<dbReference type="PANTHER" id="PTHR23292">
    <property type="entry name" value="LIPOPOLYSACCHARIDE-INDUCED TUMOR NECROSIS FACTOR-ALPHA FACTOR"/>
    <property type="match status" value="1"/>
</dbReference>
<evidence type="ECO:0000259" key="9">
    <source>
        <dbReference type="PROSITE" id="PS51837"/>
    </source>
</evidence>
<gene>
    <name evidence="11" type="primary">LOC115815930</name>
</gene>
<reference evidence="11" key="1">
    <citation type="submission" date="2025-08" db="UniProtKB">
        <authorList>
            <consortium name="RefSeq"/>
        </authorList>
    </citation>
    <scope>IDENTIFICATION</scope>
</reference>
<dbReference type="InterPro" id="IPR006629">
    <property type="entry name" value="LITAF"/>
</dbReference>
<feature type="domain" description="LITAF" evidence="9">
    <location>
        <begin position="68"/>
        <end position="116"/>
    </location>
</feature>
<dbReference type="GeneID" id="115815930"/>
<protein>
    <submittedName>
        <fullName evidence="11">Cell death-inducing p53-target protein 1 homolog</fullName>
    </submittedName>
</protein>
<dbReference type="InterPro" id="IPR037519">
    <property type="entry name" value="LITAF_fam"/>
</dbReference>
<evidence type="ECO:0000256" key="7">
    <source>
        <dbReference type="ARBA" id="ARBA00023136"/>
    </source>
</evidence>
<feature type="compositionally biased region" description="Pro residues" evidence="8">
    <location>
        <begin position="1"/>
        <end position="14"/>
    </location>
</feature>
<name>A0A6J2VS26_CHACN</name>
<dbReference type="Proteomes" id="UP000504632">
    <property type="component" value="Chromosome 7"/>
</dbReference>
<evidence type="ECO:0000313" key="10">
    <source>
        <dbReference type="Proteomes" id="UP000504632"/>
    </source>
</evidence>
<evidence type="ECO:0000256" key="2">
    <source>
        <dbReference type="ARBA" id="ARBA00004414"/>
    </source>
</evidence>
<organism evidence="10 11">
    <name type="scientific">Chanos chanos</name>
    <name type="common">Milkfish</name>
    <name type="synonym">Mugil chanos</name>
    <dbReference type="NCBI Taxonomy" id="29144"/>
    <lineage>
        <taxon>Eukaryota</taxon>
        <taxon>Metazoa</taxon>
        <taxon>Chordata</taxon>
        <taxon>Craniata</taxon>
        <taxon>Vertebrata</taxon>
        <taxon>Euteleostomi</taxon>
        <taxon>Actinopterygii</taxon>
        <taxon>Neopterygii</taxon>
        <taxon>Teleostei</taxon>
        <taxon>Ostariophysi</taxon>
        <taxon>Gonorynchiformes</taxon>
        <taxon>Chanidae</taxon>
        <taxon>Chanos</taxon>
    </lineage>
</organism>
<keyword evidence="10" id="KW-1185">Reference proteome</keyword>
<accession>A0A6J2VS26</accession>
<dbReference type="GO" id="GO:0005634">
    <property type="term" value="C:nucleus"/>
    <property type="evidence" value="ECO:0007669"/>
    <property type="project" value="TreeGrafter"/>
</dbReference>
<evidence type="ECO:0000256" key="4">
    <source>
        <dbReference type="ARBA" id="ARBA00005975"/>
    </source>
</evidence>
<dbReference type="GO" id="GO:0098574">
    <property type="term" value="C:cytoplasmic side of lysosomal membrane"/>
    <property type="evidence" value="ECO:0007669"/>
    <property type="project" value="TreeGrafter"/>
</dbReference>
<dbReference type="PROSITE" id="PS51837">
    <property type="entry name" value="LITAF"/>
    <property type="match status" value="1"/>
</dbReference>
<dbReference type="GO" id="GO:0098560">
    <property type="term" value="C:cytoplasmic side of late endosome membrane"/>
    <property type="evidence" value="ECO:0007669"/>
    <property type="project" value="TreeGrafter"/>
</dbReference>
<comment type="similarity">
    <text evidence="4">Belongs to the CDIP1/LITAF family.</text>
</comment>
<evidence type="ECO:0000256" key="6">
    <source>
        <dbReference type="ARBA" id="ARBA00022833"/>
    </source>
</evidence>
<feature type="region of interest" description="Disordered" evidence="8">
    <location>
        <begin position="1"/>
        <end position="38"/>
    </location>
</feature>
<keyword evidence="7" id="KW-0472">Membrane</keyword>
<proteinExistence type="inferred from homology"/>
<keyword evidence="6" id="KW-0862">Zinc</keyword>
<dbReference type="InParanoid" id="A0A6J2VS26"/>
<evidence type="ECO:0000313" key="11">
    <source>
        <dbReference type="RefSeq" id="XP_030634758.1"/>
    </source>
</evidence>
<sequence length="116" mass="12239">MDKATAPPPYPGPPQDASYLVGPVQQAPPVPLPQKDPYIPTSTMATPQYVASPQTVHTVHAVQAPVVTQVVVVQPALGEVPGQTKCPHCQHTVVTQTQHEPGVLAWIICATLGILL</sequence>
<dbReference type="AlphaFoldDB" id="A0A6J2VS26"/>
<dbReference type="OrthoDB" id="4713066at2759"/>
<comment type="subcellular location">
    <subcellularLocation>
        <location evidence="1">Endosome membrane</location>
        <topology evidence="1">Peripheral membrane protein</topology>
        <orientation evidence="1">Cytoplasmic side</orientation>
    </subcellularLocation>
    <subcellularLocation>
        <location evidence="2">Late endosome membrane</location>
    </subcellularLocation>
    <subcellularLocation>
        <location evidence="3">Lysosome membrane</location>
        <topology evidence="3">Peripheral membrane protein</topology>
        <orientation evidence="3">Cytoplasmic side</orientation>
    </subcellularLocation>
</comment>
<dbReference type="GO" id="GO:0008270">
    <property type="term" value="F:zinc ion binding"/>
    <property type="evidence" value="ECO:0007669"/>
    <property type="project" value="TreeGrafter"/>
</dbReference>
<keyword evidence="5" id="KW-0479">Metal-binding</keyword>
<evidence type="ECO:0000256" key="1">
    <source>
        <dbReference type="ARBA" id="ARBA00004125"/>
    </source>
</evidence>
<dbReference type="Pfam" id="PF10601">
    <property type="entry name" value="zf-LITAF-like"/>
    <property type="match status" value="1"/>
</dbReference>
<evidence type="ECO:0000256" key="8">
    <source>
        <dbReference type="SAM" id="MobiDB-lite"/>
    </source>
</evidence>
<evidence type="ECO:0000256" key="5">
    <source>
        <dbReference type="ARBA" id="ARBA00022723"/>
    </source>
</evidence>
<dbReference type="RefSeq" id="XP_030634758.1">
    <property type="nucleotide sequence ID" value="XM_030778898.1"/>
</dbReference>